<dbReference type="PROSITE" id="PS50075">
    <property type="entry name" value="CARRIER"/>
    <property type="match status" value="1"/>
</dbReference>
<feature type="domain" description="Carrier" evidence="2">
    <location>
        <begin position="76"/>
        <end position="153"/>
    </location>
</feature>
<dbReference type="Gene3D" id="1.10.1200.10">
    <property type="entry name" value="ACP-like"/>
    <property type="match status" value="1"/>
</dbReference>
<protein>
    <recommendedName>
        <fullName evidence="2">Carrier domain-containing protein</fullName>
    </recommendedName>
</protein>
<keyword evidence="4" id="KW-1185">Reference proteome</keyword>
<feature type="compositionally biased region" description="Basic residues" evidence="1">
    <location>
        <begin position="162"/>
        <end position="171"/>
    </location>
</feature>
<dbReference type="AlphaFoldDB" id="A0A812JX76"/>
<accession>A0A812JX76</accession>
<dbReference type="InterPro" id="IPR036736">
    <property type="entry name" value="ACP-like_sf"/>
</dbReference>
<evidence type="ECO:0000259" key="2">
    <source>
        <dbReference type="PROSITE" id="PS50075"/>
    </source>
</evidence>
<evidence type="ECO:0000313" key="3">
    <source>
        <dbReference type="EMBL" id="CAE7210838.1"/>
    </source>
</evidence>
<dbReference type="InterPro" id="IPR009081">
    <property type="entry name" value="PP-bd_ACP"/>
</dbReference>
<evidence type="ECO:0000313" key="4">
    <source>
        <dbReference type="Proteomes" id="UP000604046"/>
    </source>
</evidence>
<dbReference type="InterPro" id="IPR029058">
    <property type="entry name" value="AB_hydrolase_fold"/>
</dbReference>
<proteinExistence type="predicted"/>
<dbReference type="OrthoDB" id="439179at2759"/>
<reference evidence="3" key="1">
    <citation type="submission" date="2021-02" db="EMBL/GenBank/DDBJ databases">
        <authorList>
            <person name="Dougan E. K."/>
            <person name="Rhodes N."/>
            <person name="Thang M."/>
            <person name="Chan C."/>
        </authorList>
    </citation>
    <scope>NUCLEOTIDE SEQUENCE</scope>
</reference>
<feature type="compositionally biased region" description="Low complexity" evidence="1">
    <location>
        <begin position="299"/>
        <end position="312"/>
    </location>
</feature>
<name>A0A812JX76_9DINO</name>
<organism evidence="3 4">
    <name type="scientific">Symbiodinium natans</name>
    <dbReference type="NCBI Taxonomy" id="878477"/>
    <lineage>
        <taxon>Eukaryota</taxon>
        <taxon>Sar</taxon>
        <taxon>Alveolata</taxon>
        <taxon>Dinophyceae</taxon>
        <taxon>Suessiales</taxon>
        <taxon>Symbiodiniaceae</taxon>
        <taxon>Symbiodinium</taxon>
    </lineage>
</organism>
<evidence type="ECO:0000256" key="1">
    <source>
        <dbReference type="SAM" id="MobiDB-lite"/>
    </source>
</evidence>
<comment type="caution">
    <text evidence="3">The sequence shown here is derived from an EMBL/GenBank/DDBJ whole genome shotgun (WGS) entry which is preliminary data.</text>
</comment>
<dbReference type="SUPFAM" id="SSF47336">
    <property type="entry name" value="ACP-like"/>
    <property type="match status" value="2"/>
</dbReference>
<dbReference type="Gene3D" id="3.40.50.1820">
    <property type="entry name" value="alpha/beta hydrolase"/>
    <property type="match status" value="1"/>
</dbReference>
<sequence length="467" mass="51201">MAVALGCPLDYGDCLLPGGRMVASFEGVELVRWKDWPTTSAQLVLQASPYRYPEPEDEEDSDEWEEWESEEEAPLALPSTLKEEVPQKILGILSEVADDSVSLESELREGIDSLGATLVLNNIQMQMGVNILVSEWMEMERASELIARVMEELPAEAPPPPTKRRRRRRKSRPAEEEEEEEPQALVPAAPAALALPSREDVSQKVLSVLSEVAGDEQDPMHLDSPLVETIDSLSATLVLNNVQLMFGVNIIISDWMAMEKANDLVSLICQMQLEQAPEAPQPPPAAAPSQRPKRRPKAAKSSQAPAPAKQASAPYVRGVQILRQGAGPRVFLVEAHPPEAEELVGLQEVARGRQDLTACLAPCSVCALLFDEEAYRCKTSAELVTLYTRRVNAHRQIFRDQIEGEPLAVVGWSFTCPLASALAACLEKAGVEDVRLILLGDDTLLLPAISRDPEARPLDQNCPTMCA</sequence>
<feature type="region of interest" description="Disordered" evidence="1">
    <location>
        <begin position="276"/>
        <end position="312"/>
    </location>
</feature>
<dbReference type="EMBL" id="CAJNDS010000482">
    <property type="protein sequence ID" value="CAE7210838.1"/>
    <property type="molecule type" value="Genomic_DNA"/>
</dbReference>
<gene>
    <name evidence="3" type="ORF">SNAT2548_LOCUS7049</name>
</gene>
<feature type="region of interest" description="Disordered" evidence="1">
    <location>
        <begin position="152"/>
        <end position="189"/>
    </location>
</feature>
<dbReference type="Proteomes" id="UP000604046">
    <property type="component" value="Unassembled WGS sequence"/>
</dbReference>